<dbReference type="OrthoDB" id="495562at2"/>
<gene>
    <name evidence="1" type="ordered locus">Sta7437_0051</name>
</gene>
<dbReference type="eggNOG" id="ENOG5031N08">
    <property type="taxonomic scope" value="Bacteria"/>
</dbReference>
<keyword evidence="2" id="KW-1185">Reference proteome</keyword>
<dbReference type="AlphaFoldDB" id="K9XNL6"/>
<dbReference type="KEGG" id="scs:Sta7437_0051"/>
<evidence type="ECO:0000313" key="1">
    <source>
        <dbReference type="EMBL" id="AFZ33674.1"/>
    </source>
</evidence>
<dbReference type="HOGENOM" id="CLU_192773_2_0_3"/>
<dbReference type="EMBL" id="CP003653">
    <property type="protein sequence ID" value="AFZ33674.1"/>
    <property type="molecule type" value="Genomic_DNA"/>
</dbReference>
<dbReference type="Proteomes" id="UP000010473">
    <property type="component" value="Chromosome"/>
</dbReference>
<accession>K9XNL6</accession>
<proteinExistence type="predicted"/>
<evidence type="ECO:0000313" key="2">
    <source>
        <dbReference type="Proteomes" id="UP000010473"/>
    </source>
</evidence>
<reference evidence="2" key="1">
    <citation type="journal article" date="2013" name="Proc. Natl. Acad. Sci. U.S.A.">
        <title>Improving the coverage of the cyanobacterial phylum using diversity-driven genome sequencing.</title>
        <authorList>
            <person name="Shih P.M."/>
            <person name="Wu D."/>
            <person name="Latifi A."/>
            <person name="Axen S.D."/>
            <person name="Fewer D.P."/>
            <person name="Talla E."/>
            <person name="Calteau A."/>
            <person name="Cai F."/>
            <person name="Tandeau de Marsac N."/>
            <person name="Rippka R."/>
            <person name="Herdman M."/>
            <person name="Sivonen K."/>
            <person name="Coursin T."/>
            <person name="Laurent T."/>
            <person name="Goodwin L."/>
            <person name="Nolan M."/>
            <person name="Davenport K.W."/>
            <person name="Han C.S."/>
            <person name="Rubin E.M."/>
            <person name="Eisen J.A."/>
            <person name="Woyke T."/>
            <person name="Gugger M."/>
            <person name="Kerfeld C.A."/>
        </authorList>
    </citation>
    <scope>NUCLEOTIDE SEQUENCE [LARGE SCALE GENOMIC DNA]</scope>
    <source>
        <strain evidence="2">ATCC 29371 / PCC 7437</strain>
    </source>
</reference>
<sequence length="68" mass="7914">MIIYTTCPCCSHRMLRHIRHDSIYWFCRSCWQEMPDFTSTLSTRKQLESLLNTKSSGIASSTIRATLV</sequence>
<name>K9XNL6_STAC7</name>
<organism evidence="1 2">
    <name type="scientific">Stanieria cyanosphaera (strain ATCC 29371 / PCC 7437)</name>
    <dbReference type="NCBI Taxonomy" id="111780"/>
    <lineage>
        <taxon>Bacteria</taxon>
        <taxon>Bacillati</taxon>
        <taxon>Cyanobacteriota</taxon>
        <taxon>Cyanophyceae</taxon>
        <taxon>Pleurocapsales</taxon>
        <taxon>Dermocarpellaceae</taxon>
        <taxon>Stanieria</taxon>
    </lineage>
</organism>
<dbReference type="RefSeq" id="WP_015191347.1">
    <property type="nucleotide sequence ID" value="NC_019748.1"/>
</dbReference>
<protein>
    <submittedName>
        <fullName evidence="1">Uncharacterized protein</fullName>
    </submittedName>
</protein>